<dbReference type="Proteomes" id="UP000180280">
    <property type="component" value="Unassembled WGS sequence"/>
</dbReference>
<dbReference type="GO" id="GO:0043565">
    <property type="term" value="F:sequence-specific DNA binding"/>
    <property type="evidence" value="ECO:0007669"/>
    <property type="project" value="TreeGrafter"/>
</dbReference>
<dbReference type="InterPro" id="IPR000847">
    <property type="entry name" value="LysR_HTH_N"/>
</dbReference>
<sequence>MFDWNDVRFFLALQRCGKLLGAARQLGTTHATVARHIAALEAELGQPLFVQQADGYMLTAAGRNLLPLAESLENTASQMLDHARRGHAEVSGLVRVGAPEGLGALFLAKHLPVLMARYPGLEIDLVAVPRFVSITSREVDIAIALERPQANLVVTRKLTDYCLGLYATPAYLAAHPPIVEREDLNGHAILAYVDDLLFSRELMFHHGLCRNPSMPLRSTSVVAQREAALADGGIVVLPYYMTFDDARLAQILPELRIVRSYWISARSNIRRTLRYRVVWDYVVELCQNNQWLLLQQPSPQNESITLR</sequence>
<dbReference type="RefSeq" id="WP_071112826.1">
    <property type="nucleotide sequence ID" value="NZ_MKCS01000001.1"/>
</dbReference>
<organism evidence="6 8">
    <name type="scientific">Chromobacterium sphagni</name>
    <dbReference type="NCBI Taxonomy" id="1903179"/>
    <lineage>
        <taxon>Bacteria</taxon>
        <taxon>Pseudomonadati</taxon>
        <taxon>Pseudomonadota</taxon>
        <taxon>Betaproteobacteria</taxon>
        <taxon>Neisseriales</taxon>
        <taxon>Chromobacteriaceae</taxon>
        <taxon>Chromobacterium</taxon>
    </lineage>
</organism>
<dbReference type="GO" id="GO:0006351">
    <property type="term" value="P:DNA-templated transcription"/>
    <property type="evidence" value="ECO:0007669"/>
    <property type="project" value="TreeGrafter"/>
</dbReference>
<evidence type="ECO:0000256" key="1">
    <source>
        <dbReference type="ARBA" id="ARBA00009437"/>
    </source>
</evidence>
<accession>A0A1S1X3Z1</accession>
<dbReference type="Proteomes" id="UP000180088">
    <property type="component" value="Unassembled WGS sequence"/>
</dbReference>
<proteinExistence type="inferred from homology"/>
<dbReference type="OrthoDB" id="570111at2"/>
<comment type="similarity">
    <text evidence="1">Belongs to the LysR transcriptional regulatory family.</text>
</comment>
<comment type="caution">
    <text evidence="6">The sequence shown here is derived from an EMBL/GenBank/DDBJ whole genome shotgun (WGS) entry which is preliminary data.</text>
</comment>
<protein>
    <submittedName>
        <fullName evidence="6">LysR family transcriptional regulator</fullName>
    </submittedName>
</protein>
<keyword evidence="3" id="KW-0238">DNA-binding</keyword>
<evidence type="ECO:0000313" key="8">
    <source>
        <dbReference type="Proteomes" id="UP000180088"/>
    </source>
</evidence>
<reference evidence="8 9" key="1">
    <citation type="submission" date="2016-09" db="EMBL/GenBank/DDBJ databases">
        <title>Chromobacterium muskegensis sp. nov., an insecticidal bacterium isolated from Sphagnum bogs.</title>
        <authorList>
            <person name="Sparks M.E."/>
            <person name="Blackburn M.B."/>
            <person name="Gundersen-Rindal D.E."/>
            <person name="Mitchell A."/>
            <person name="Farrar R."/>
            <person name="Kuhar D."/>
        </authorList>
    </citation>
    <scope>NUCLEOTIDE SEQUENCE [LARGE SCALE GENOMIC DNA]</scope>
    <source>
        <strain evidence="7 9">14B-1</strain>
        <strain evidence="6 8">37-2</strain>
    </source>
</reference>
<evidence type="ECO:0000313" key="6">
    <source>
        <dbReference type="EMBL" id="OHX14201.1"/>
    </source>
</evidence>
<dbReference type="Pfam" id="PF00126">
    <property type="entry name" value="HTH_1"/>
    <property type="match status" value="1"/>
</dbReference>
<evidence type="ECO:0000256" key="4">
    <source>
        <dbReference type="ARBA" id="ARBA00023163"/>
    </source>
</evidence>
<evidence type="ECO:0000313" key="7">
    <source>
        <dbReference type="EMBL" id="OHX20404.1"/>
    </source>
</evidence>
<gene>
    <name evidence="7" type="ORF">BI344_07965</name>
    <name evidence="6" type="ORF">BI347_12300</name>
</gene>
<dbReference type="InterPro" id="IPR036388">
    <property type="entry name" value="WH-like_DNA-bd_sf"/>
</dbReference>
<dbReference type="GO" id="GO:0003700">
    <property type="term" value="F:DNA-binding transcription factor activity"/>
    <property type="evidence" value="ECO:0007669"/>
    <property type="project" value="InterPro"/>
</dbReference>
<dbReference type="InterPro" id="IPR058163">
    <property type="entry name" value="LysR-type_TF_proteobact-type"/>
</dbReference>
<keyword evidence="4" id="KW-0804">Transcription</keyword>
<dbReference type="AlphaFoldDB" id="A0A1S1X3Z1"/>
<dbReference type="EMBL" id="MKCS01000001">
    <property type="protein sequence ID" value="OHX14201.1"/>
    <property type="molecule type" value="Genomic_DNA"/>
</dbReference>
<dbReference type="SUPFAM" id="SSF46785">
    <property type="entry name" value="Winged helix' DNA-binding domain"/>
    <property type="match status" value="1"/>
</dbReference>
<evidence type="ECO:0000313" key="9">
    <source>
        <dbReference type="Proteomes" id="UP000180280"/>
    </source>
</evidence>
<dbReference type="EMBL" id="MKCT01000017">
    <property type="protein sequence ID" value="OHX20404.1"/>
    <property type="molecule type" value="Genomic_DNA"/>
</dbReference>
<dbReference type="PANTHER" id="PTHR30537:SF3">
    <property type="entry name" value="TRANSCRIPTIONAL REGULATORY PROTEIN"/>
    <property type="match status" value="1"/>
</dbReference>
<dbReference type="SUPFAM" id="SSF53850">
    <property type="entry name" value="Periplasmic binding protein-like II"/>
    <property type="match status" value="1"/>
</dbReference>
<keyword evidence="2" id="KW-0805">Transcription regulation</keyword>
<dbReference type="PROSITE" id="PS50931">
    <property type="entry name" value="HTH_LYSR"/>
    <property type="match status" value="1"/>
</dbReference>
<name>A0A1S1X3Z1_9NEIS</name>
<dbReference type="InterPro" id="IPR036390">
    <property type="entry name" value="WH_DNA-bd_sf"/>
</dbReference>
<evidence type="ECO:0000259" key="5">
    <source>
        <dbReference type="PROSITE" id="PS50931"/>
    </source>
</evidence>
<dbReference type="PANTHER" id="PTHR30537">
    <property type="entry name" value="HTH-TYPE TRANSCRIPTIONAL REGULATOR"/>
    <property type="match status" value="1"/>
</dbReference>
<dbReference type="STRING" id="1903179.BI347_12300"/>
<evidence type="ECO:0000256" key="3">
    <source>
        <dbReference type="ARBA" id="ARBA00023125"/>
    </source>
</evidence>
<feature type="domain" description="HTH lysR-type" evidence="5">
    <location>
        <begin position="2"/>
        <end position="59"/>
    </location>
</feature>
<keyword evidence="9" id="KW-1185">Reference proteome</keyword>
<dbReference type="InterPro" id="IPR005119">
    <property type="entry name" value="LysR_subst-bd"/>
</dbReference>
<dbReference type="Pfam" id="PF03466">
    <property type="entry name" value="LysR_substrate"/>
    <property type="match status" value="1"/>
</dbReference>
<dbReference type="Gene3D" id="1.10.10.10">
    <property type="entry name" value="Winged helix-like DNA-binding domain superfamily/Winged helix DNA-binding domain"/>
    <property type="match status" value="1"/>
</dbReference>
<dbReference type="Gene3D" id="3.40.190.290">
    <property type="match status" value="1"/>
</dbReference>
<evidence type="ECO:0000256" key="2">
    <source>
        <dbReference type="ARBA" id="ARBA00023015"/>
    </source>
</evidence>